<gene>
    <name evidence="2" type="ORF">PHACT_15780</name>
</gene>
<dbReference type="AlphaFoldDB" id="A0A1E8CF89"/>
<dbReference type="OrthoDB" id="5767486at2"/>
<keyword evidence="1" id="KW-0732">Signal</keyword>
<evidence type="ECO:0000313" key="3">
    <source>
        <dbReference type="Proteomes" id="UP000175669"/>
    </source>
</evidence>
<evidence type="ECO:0000313" key="2">
    <source>
        <dbReference type="EMBL" id="OFE11012.1"/>
    </source>
</evidence>
<dbReference type="PROSITE" id="PS51257">
    <property type="entry name" value="PROKAR_LIPOPROTEIN"/>
    <property type="match status" value="1"/>
</dbReference>
<dbReference type="Proteomes" id="UP000175669">
    <property type="component" value="Unassembled WGS sequence"/>
</dbReference>
<feature type="signal peptide" evidence="1">
    <location>
        <begin position="1"/>
        <end position="22"/>
    </location>
</feature>
<feature type="chain" id="PRO_5009211920" description="Auto-transporter adhesin head GIN domain-containing protein" evidence="1">
    <location>
        <begin position="23"/>
        <end position="208"/>
    </location>
</feature>
<comment type="caution">
    <text evidence="2">The sequence shown here is derived from an EMBL/GenBank/DDBJ whole genome shotgun (WGS) entry which is preliminary data.</text>
</comment>
<accession>A0A1E8CF89</accession>
<sequence length="208" mass="22237">MITKKAASIFLLLAFSISVACADTEAKRYHEFDAGNIDTLRINARVGTIQVEPSSSGKFEVELTITEEDGMSWIRRSPDIDDMDLRSRQRGESLDLSFSEKKVKTDWVIRVPKIDQLDVELGVGTVKVTLAQFGIVADLGVGTIELEAHKSEIGSVDLSAGVGDTSISGGTDTESKRAIVSSESSAFGNGSQSIRARAGVGDVQASLI</sequence>
<proteinExistence type="predicted"/>
<keyword evidence="3" id="KW-1185">Reference proteome</keyword>
<evidence type="ECO:0000256" key="1">
    <source>
        <dbReference type="SAM" id="SignalP"/>
    </source>
</evidence>
<evidence type="ECO:0008006" key="4">
    <source>
        <dbReference type="Google" id="ProtNLM"/>
    </source>
</evidence>
<organism evidence="2 3">
    <name type="scientific">Pseudohongiella acticola</name>
    <dbReference type="NCBI Taxonomy" id="1524254"/>
    <lineage>
        <taxon>Bacteria</taxon>
        <taxon>Pseudomonadati</taxon>
        <taxon>Pseudomonadota</taxon>
        <taxon>Gammaproteobacteria</taxon>
        <taxon>Pseudomonadales</taxon>
        <taxon>Pseudohongiellaceae</taxon>
        <taxon>Pseudohongiella</taxon>
    </lineage>
</organism>
<dbReference type="EMBL" id="MASR01000004">
    <property type="protein sequence ID" value="OFE11012.1"/>
    <property type="molecule type" value="Genomic_DNA"/>
</dbReference>
<reference evidence="3" key="1">
    <citation type="submission" date="2016-07" db="EMBL/GenBank/DDBJ databases">
        <authorList>
            <person name="Florea S."/>
            <person name="Webb J.S."/>
            <person name="Jaromczyk J."/>
            <person name="Schardl C.L."/>
        </authorList>
    </citation>
    <scope>NUCLEOTIDE SEQUENCE [LARGE SCALE GENOMIC DNA]</scope>
    <source>
        <strain evidence="3">KCTC 42131</strain>
    </source>
</reference>
<dbReference type="RefSeq" id="WP_070119262.1">
    <property type="nucleotide sequence ID" value="NZ_MASR01000004.1"/>
</dbReference>
<name>A0A1E8CF89_9GAMM</name>
<protein>
    <recommendedName>
        <fullName evidence="4">Auto-transporter adhesin head GIN domain-containing protein</fullName>
    </recommendedName>
</protein>